<feature type="domain" description="Kinesin motor" evidence="8">
    <location>
        <begin position="1"/>
        <end position="214"/>
    </location>
</feature>
<feature type="chain" id="PRO_5018080281" description="Kinesin motor domain-containing protein" evidence="7">
    <location>
        <begin position="17"/>
        <end position="214"/>
    </location>
</feature>
<keyword evidence="3" id="KW-0067">ATP-binding</keyword>
<proteinExistence type="inferred from homology"/>
<protein>
    <recommendedName>
        <fullName evidence="8">Kinesin motor domain-containing protein</fullName>
    </recommendedName>
</protein>
<keyword evidence="10" id="KW-1185">Reference proteome</keyword>
<dbReference type="GO" id="GO:0005524">
    <property type="term" value="F:ATP binding"/>
    <property type="evidence" value="ECO:0007669"/>
    <property type="project" value="UniProtKB-KW"/>
</dbReference>
<feature type="region of interest" description="Disordered" evidence="6">
    <location>
        <begin position="184"/>
        <end position="214"/>
    </location>
</feature>
<dbReference type="GeneTree" id="ENSGT00940000169432"/>
<comment type="similarity">
    <text evidence="5">Belongs to the TRAFAC class myosin-kinesin ATPase superfamily. Kinesin family.</text>
</comment>
<reference evidence="9" key="3">
    <citation type="submission" date="2025-09" db="UniProtKB">
        <authorList>
            <consortium name="Ensembl"/>
        </authorList>
    </citation>
    <scope>IDENTIFICATION</scope>
</reference>
<name>A0A3P8W0V4_CYNSE</name>
<dbReference type="PANTHER" id="PTHR47969:SF25">
    <property type="entry name" value="KINESIN MOTOR DOMAIN-CONTAINING PROTEIN"/>
    <property type="match status" value="1"/>
</dbReference>
<comment type="subcellular location">
    <subcellularLocation>
        <location evidence="1">Cytoplasm</location>
        <location evidence="1">Cytoskeleton</location>
    </subcellularLocation>
</comment>
<evidence type="ECO:0000256" key="7">
    <source>
        <dbReference type="SAM" id="SignalP"/>
    </source>
</evidence>
<dbReference type="GO" id="GO:0051231">
    <property type="term" value="P:spindle elongation"/>
    <property type="evidence" value="ECO:0007669"/>
    <property type="project" value="TreeGrafter"/>
</dbReference>
<dbReference type="SUPFAM" id="SSF52540">
    <property type="entry name" value="P-loop containing nucleoside triphosphate hydrolases"/>
    <property type="match status" value="1"/>
</dbReference>
<evidence type="ECO:0000256" key="2">
    <source>
        <dbReference type="ARBA" id="ARBA00022741"/>
    </source>
</evidence>
<dbReference type="Ensembl" id="ENSCSET00000018435.1">
    <property type="protein sequence ID" value="ENSCSEP00000018210.1"/>
    <property type="gene ID" value="ENSCSEG00000011690.1"/>
</dbReference>
<dbReference type="GO" id="GO:0008017">
    <property type="term" value="F:microtubule binding"/>
    <property type="evidence" value="ECO:0007669"/>
    <property type="project" value="InterPro"/>
</dbReference>
<sequence length="214" mass="24154">MLLSWFLIFEINYLHQSCIWENSMGRRNLRTGDVRLRLFSFYYTLGPTATQDKVYTSSVQPLVQYLLTGYNAAVFCYGKSGSGETYTLEGGGSEVGEDKEGGIVDRVAQDLFLLLEEKKRITDNMETTVCVSYLELYREELRDLLEQPTVQKVFYITYNEKGNTVHGDQNTGNPAVQGIQGCESGIGWHPGANRQEMEGRRSSGSGSRDRGRRC</sequence>
<comment type="caution">
    <text evidence="5">Lacks conserved residue(s) required for the propagation of feature annotation.</text>
</comment>
<dbReference type="InParanoid" id="A0A3P8W0V4"/>
<dbReference type="InterPro" id="IPR036961">
    <property type="entry name" value="Kinesin_motor_dom_sf"/>
</dbReference>
<dbReference type="Proteomes" id="UP000265120">
    <property type="component" value="Chromosome W"/>
</dbReference>
<dbReference type="InterPro" id="IPR001752">
    <property type="entry name" value="Kinesin_motor_dom"/>
</dbReference>
<dbReference type="GO" id="GO:0007018">
    <property type="term" value="P:microtubule-based movement"/>
    <property type="evidence" value="ECO:0007669"/>
    <property type="project" value="InterPro"/>
</dbReference>
<feature type="signal peptide" evidence="7">
    <location>
        <begin position="1"/>
        <end position="16"/>
    </location>
</feature>
<reference evidence="9" key="2">
    <citation type="submission" date="2025-08" db="UniProtKB">
        <authorList>
            <consortium name="Ensembl"/>
        </authorList>
    </citation>
    <scope>IDENTIFICATION</scope>
</reference>
<dbReference type="PANTHER" id="PTHR47969">
    <property type="entry name" value="CHROMOSOME-ASSOCIATED KINESIN KIF4A-RELATED"/>
    <property type="match status" value="1"/>
</dbReference>
<dbReference type="SMART" id="SM00129">
    <property type="entry name" value="KISc"/>
    <property type="match status" value="1"/>
</dbReference>
<dbReference type="Pfam" id="PF00225">
    <property type="entry name" value="Kinesin"/>
    <property type="match status" value="1"/>
</dbReference>
<keyword evidence="7" id="KW-0732">Signal</keyword>
<dbReference type="InterPro" id="IPR027417">
    <property type="entry name" value="P-loop_NTPase"/>
</dbReference>
<evidence type="ECO:0000256" key="6">
    <source>
        <dbReference type="SAM" id="MobiDB-lite"/>
    </source>
</evidence>
<keyword evidence="2" id="KW-0547">Nucleotide-binding</keyword>
<evidence type="ECO:0000256" key="4">
    <source>
        <dbReference type="ARBA" id="ARBA00023212"/>
    </source>
</evidence>
<dbReference type="GO" id="GO:0005875">
    <property type="term" value="C:microtubule associated complex"/>
    <property type="evidence" value="ECO:0007669"/>
    <property type="project" value="TreeGrafter"/>
</dbReference>
<evidence type="ECO:0000259" key="8">
    <source>
        <dbReference type="PROSITE" id="PS50067"/>
    </source>
</evidence>
<dbReference type="InterPro" id="IPR027640">
    <property type="entry name" value="Kinesin-like_fam"/>
</dbReference>
<evidence type="ECO:0000313" key="10">
    <source>
        <dbReference type="Proteomes" id="UP000265120"/>
    </source>
</evidence>
<evidence type="ECO:0000256" key="5">
    <source>
        <dbReference type="PROSITE-ProRule" id="PRU00283"/>
    </source>
</evidence>
<dbReference type="GO" id="GO:0007052">
    <property type="term" value="P:mitotic spindle organization"/>
    <property type="evidence" value="ECO:0007669"/>
    <property type="project" value="TreeGrafter"/>
</dbReference>
<keyword evidence="4" id="KW-0206">Cytoskeleton</keyword>
<dbReference type="STRING" id="244447.ENSCSEP00000018210"/>
<dbReference type="Gene3D" id="3.40.850.10">
    <property type="entry name" value="Kinesin motor domain"/>
    <property type="match status" value="1"/>
</dbReference>
<reference evidence="9 10" key="1">
    <citation type="journal article" date="2014" name="Nat. Genet.">
        <title>Whole-genome sequence of a flatfish provides insights into ZW sex chromosome evolution and adaptation to a benthic lifestyle.</title>
        <authorList>
            <person name="Chen S."/>
            <person name="Zhang G."/>
            <person name="Shao C."/>
            <person name="Huang Q."/>
            <person name="Liu G."/>
            <person name="Zhang P."/>
            <person name="Song W."/>
            <person name="An N."/>
            <person name="Chalopin D."/>
            <person name="Volff J.N."/>
            <person name="Hong Y."/>
            <person name="Li Q."/>
            <person name="Sha Z."/>
            <person name="Zhou H."/>
            <person name="Xie M."/>
            <person name="Yu Q."/>
            <person name="Liu Y."/>
            <person name="Xiang H."/>
            <person name="Wang N."/>
            <person name="Wu K."/>
            <person name="Yang C."/>
            <person name="Zhou Q."/>
            <person name="Liao X."/>
            <person name="Yang L."/>
            <person name="Hu Q."/>
            <person name="Zhang J."/>
            <person name="Meng L."/>
            <person name="Jin L."/>
            <person name="Tian Y."/>
            <person name="Lian J."/>
            <person name="Yang J."/>
            <person name="Miao G."/>
            <person name="Liu S."/>
            <person name="Liang Z."/>
            <person name="Yan F."/>
            <person name="Li Y."/>
            <person name="Sun B."/>
            <person name="Zhang H."/>
            <person name="Zhang J."/>
            <person name="Zhu Y."/>
            <person name="Du M."/>
            <person name="Zhao Y."/>
            <person name="Schartl M."/>
            <person name="Tang Q."/>
            <person name="Wang J."/>
        </authorList>
    </citation>
    <scope>NUCLEOTIDE SEQUENCE</scope>
</reference>
<evidence type="ECO:0000313" key="9">
    <source>
        <dbReference type="Ensembl" id="ENSCSEP00000018210.1"/>
    </source>
</evidence>
<keyword evidence="4" id="KW-0963">Cytoplasm</keyword>
<dbReference type="GO" id="GO:0003777">
    <property type="term" value="F:microtubule motor activity"/>
    <property type="evidence" value="ECO:0007669"/>
    <property type="project" value="InterPro"/>
</dbReference>
<evidence type="ECO:0000256" key="1">
    <source>
        <dbReference type="ARBA" id="ARBA00004245"/>
    </source>
</evidence>
<dbReference type="PROSITE" id="PS50067">
    <property type="entry name" value="KINESIN_MOTOR_2"/>
    <property type="match status" value="1"/>
</dbReference>
<accession>A0A3P8W0V4</accession>
<evidence type="ECO:0000256" key="3">
    <source>
        <dbReference type="ARBA" id="ARBA00022840"/>
    </source>
</evidence>
<dbReference type="AlphaFoldDB" id="A0A3P8W0V4"/>
<organism evidence="9 10">
    <name type="scientific">Cynoglossus semilaevis</name>
    <name type="common">Tongue sole</name>
    <dbReference type="NCBI Taxonomy" id="244447"/>
    <lineage>
        <taxon>Eukaryota</taxon>
        <taxon>Metazoa</taxon>
        <taxon>Chordata</taxon>
        <taxon>Craniata</taxon>
        <taxon>Vertebrata</taxon>
        <taxon>Euteleostomi</taxon>
        <taxon>Actinopterygii</taxon>
        <taxon>Neopterygii</taxon>
        <taxon>Teleostei</taxon>
        <taxon>Neoteleostei</taxon>
        <taxon>Acanthomorphata</taxon>
        <taxon>Carangaria</taxon>
        <taxon>Pleuronectiformes</taxon>
        <taxon>Pleuronectoidei</taxon>
        <taxon>Cynoglossidae</taxon>
        <taxon>Cynoglossinae</taxon>
        <taxon>Cynoglossus</taxon>
    </lineage>
</organism>